<keyword evidence="3" id="KW-1185">Reference proteome</keyword>
<reference evidence="2 3" key="1">
    <citation type="submission" date="2020-02" db="EMBL/GenBank/DDBJ databases">
        <title>Draft genome sequence of Haematococcus lacustris strain NIES-144.</title>
        <authorList>
            <person name="Morimoto D."/>
            <person name="Nakagawa S."/>
            <person name="Yoshida T."/>
            <person name="Sawayama S."/>
        </authorList>
    </citation>
    <scope>NUCLEOTIDE SEQUENCE [LARGE SCALE GENOMIC DNA]</scope>
    <source>
        <strain evidence="2 3">NIES-144</strain>
    </source>
</reference>
<proteinExistence type="predicted"/>
<dbReference type="AlphaFoldDB" id="A0A699Z649"/>
<sequence>MAAGSSAAQHADPEASGAGRGVCVCCPFPAPSVAAVGSADHQGLGGSSPEAQQLLAPHVANVSKGA</sequence>
<organism evidence="2 3">
    <name type="scientific">Haematococcus lacustris</name>
    <name type="common">Green alga</name>
    <name type="synonym">Haematococcus pluvialis</name>
    <dbReference type="NCBI Taxonomy" id="44745"/>
    <lineage>
        <taxon>Eukaryota</taxon>
        <taxon>Viridiplantae</taxon>
        <taxon>Chlorophyta</taxon>
        <taxon>core chlorophytes</taxon>
        <taxon>Chlorophyceae</taxon>
        <taxon>CS clade</taxon>
        <taxon>Chlamydomonadales</taxon>
        <taxon>Haematococcaceae</taxon>
        <taxon>Haematococcus</taxon>
    </lineage>
</organism>
<dbReference type="EMBL" id="BLLF01001088">
    <property type="protein sequence ID" value="GFH17045.1"/>
    <property type="molecule type" value="Genomic_DNA"/>
</dbReference>
<evidence type="ECO:0000313" key="3">
    <source>
        <dbReference type="Proteomes" id="UP000485058"/>
    </source>
</evidence>
<accession>A0A699Z649</accession>
<evidence type="ECO:0000256" key="1">
    <source>
        <dbReference type="SAM" id="MobiDB-lite"/>
    </source>
</evidence>
<protein>
    <submittedName>
        <fullName evidence="2">Uncharacterized protein</fullName>
    </submittedName>
</protein>
<name>A0A699Z649_HAELA</name>
<evidence type="ECO:0000313" key="2">
    <source>
        <dbReference type="EMBL" id="GFH17045.1"/>
    </source>
</evidence>
<feature type="region of interest" description="Disordered" evidence="1">
    <location>
        <begin position="37"/>
        <end position="66"/>
    </location>
</feature>
<comment type="caution">
    <text evidence="2">The sequence shown here is derived from an EMBL/GenBank/DDBJ whole genome shotgun (WGS) entry which is preliminary data.</text>
</comment>
<dbReference type="Proteomes" id="UP000485058">
    <property type="component" value="Unassembled WGS sequence"/>
</dbReference>
<gene>
    <name evidence="2" type="ORF">HaLaN_13583</name>
</gene>